<keyword evidence="3" id="KW-1185">Reference proteome</keyword>
<comment type="caution">
    <text evidence="2">The sequence shown here is derived from an EMBL/GenBank/DDBJ whole genome shotgun (WGS) entry which is preliminary data.</text>
</comment>
<dbReference type="EMBL" id="BMGC01000063">
    <property type="protein sequence ID" value="GGB47870.1"/>
    <property type="molecule type" value="Genomic_DNA"/>
</dbReference>
<evidence type="ECO:0000313" key="2">
    <source>
        <dbReference type="EMBL" id="GGB47870.1"/>
    </source>
</evidence>
<dbReference type="Proteomes" id="UP000621454">
    <property type="component" value="Unassembled WGS sequence"/>
</dbReference>
<accession>A0A916TJX5</accession>
<gene>
    <name evidence="2" type="ORF">GCM10011489_38830</name>
</gene>
<feature type="domain" description="Suppressor of fused-like" evidence="1">
    <location>
        <begin position="10"/>
        <end position="133"/>
    </location>
</feature>
<protein>
    <recommendedName>
        <fullName evidence="1">Suppressor of fused-like domain-containing protein</fullName>
    </recommendedName>
</protein>
<reference evidence="2" key="2">
    <citation type="submission" date="2020-09" db="EMBL/GenBank/DDBJ databases">
        <authorList>
            <person name="Sun Q."/>
            <person name="Zhou Y."/>
        </authorList>
    </citation>
    <scope>NUCLEOTIDE SEQUENCE</scope>
    <source>
        <strain evidence="2">CGMCC 1.12827</strain>
    </source>
</reference>
<evidence type="ECO:0000313" key="3">
    <source>
        <dbReference type="Proteomes" id="UP000621454"/>
    </source>
</evidence>
<dbReference type="InterPro" id="IPR020941">
    <property type="entry name" value="SUFU-like_domain"/>
</dbReference>
<organism evidence="2 3">
    <name type="scientific">Gordonia jinhuaensis</name>
    <dbReference type="NCBI Taxonomy" id="1517702"/>
    <lineage>
        <taxon>Bacteria</taxon>
        <taxon>Bacillati</taxon>
        <taxon>Actinomycetota</taxon>
        <taxon>Actinomycetes</taxon>
        <taxon>Mycobacteriales</taxon>
        <taxon>Gordoniaceae</taxon>
        <taxon>Gordonia</taxon>
    </lineage>
</organism>
<dbReference type="Pfam" id="PF05076">
    <property type="entry name" value="SUFU"/>
    <property type="match status" value="1"/>
</dbReference>
<sequence length="137" mass="15347">MARFDTNLTAADDRELRVEFLTVCQSNFTAMDKVVSTCAFNVATGRIQVKPDFVMPDAISVNDPTVAMKHMLVTTPFLWGEQTTVDEQDRVTAFLQLVPIDDTEMEYARVHSPEKLTELLQANQVDILDINRPSAVA</sequence>
<evidence type="ECO:0000259" key="1">
    <source>
        <dbReference type="Pfam" id="PF05076"/>
    </source>
</evidence>
<proteinExistence type="predicted"/>
<reference evidence="2" key="1">
    <citation type="journal article" date="2014" name="Int. J. Syst. Evol. Microbiol.">
        <title>Complete genome sequence of Corynebacterium casei LMG S-19264T (=DSM 44701T), isolated from a smear-ripened cheese.</title>
        <authorList>
            <consortium name="US DOE Joint Genome Institute (JGI-PGF)"/>
            <person name="Walter F."/>
            <person name="Albersmeier A."/>
            <person name="Kalinowski J."/>
            <person name="Ruckert C."/>
        </authorList>
    </citation>
    <scope>NUCLEOTIDE SEQUENCE</scope>
    <source>
        <strain evidence="2">CGMCC 1.12827</strain>
    </source>
</reference>
<dbReference type="AlphaFoldDB" id="A0A916TJX5"/>
<name>A0A916TJX5_9ACTN</name>